<feature type="transmembrane region" description="Helical" evidence="1">
    <location>
        <begin position="18"/>
        <end position="38"/>
    </location>
</feature>
<protein>
    <submittedName>
        <fullName evidence="2">Uncharacterized protein</fullName>
    </submittedName>
</protein>
<dbReference type="KEGG" id="pdh:B9T62_32625"/>
<evidence type="ECO:0000313" key="3">
    <source>
        <dbReference type="Proteomes" id="UP000249890"/>
    </source>
</evidence>
<gene>
    <name evidence="2" type="ORF">B9T62_32625</name>
</gene>
<feature type="transmembrane region" description="Helical" evidence="1">
    <location>
        <begin position="81"/>
        <end position="105"/>
    </location>
</feature>
<sequence>MVRTSLTRGWRSMKEQSYILILLFIYRLLWGYFLYRFVRSAVIPVMQHYPTADAGGSALGRLLFYIEGQFALSSDSAVHGWLLMLLALSLLRLLASPFIRAGLIYELHQESKGERGLFFFPGMKLHGLSVLLLSLVEWLLALLPLWWLAPKVYGLLLSSVMDYSKLLTVVPYILAWLVYLYLVRLFILYMQFGCTAGNGMFSSLLIAFQVLFSAILISLVLGAGGLALLLISGLTGIFAPGLSALLVRQLCPLPATLFRMWGVAAQYHLWHSKRFPQ</sequence>
<proteinExistence type="predicted"/>
<keyword evidence="3" id="KW-1185">Reference proteome</keyword>
<keyword evidence="1" id="KW-0472">Membrane</keyword>
<feature type="transmembrane region" description="Helical" evidence="1">
    <location>
        <begin position="227"/>
        <end position="247"/>
    </location>
</feature>
<keyword evidence="1" id="KW-1133">Transmembrane helix</keyword>
<accession>A0A2Z2KNA2</accession>
<evidence type="ECO:0000313" key="2">
    <source>
        <dbReference type="EMBL" id="ASA25080.1"/>
    </source>
</evidence>
<evidence type="ECO:0000256" key="1">
    <source>
        <dbReference type="SAM" id="Phobius"/>
    </source>
</evidence>
<organism evidence="2 3">
    <name type="scientific">Paenibacillus donghaensis</name>
    <dbReference type="NCBI Taxonomy" id="414771"/>
    <lineage>
        <taxon>Bacteria</taxon>
        <taxon>Bacillati</taxon>
        <taxon>Bacillota</taxon>
        <taxon>Bacilli</taxon>
        <taxon>Bacillales</taxon>
        <taxon>Paenibacillaceae</taxon>
        <taxon>Paenibacillus</taxon>
    </lineage>
</organism>
<dbReference type="EMBL" id="CP021780">
    <property type="protein sequence ID" value="ASA25080.1"/>
    <property type="molecule type" value="Genomic_DNA"/>
</dbReference>
<feature type="transmembrane region" description="Helical" evidence="1">
    <location>
        <begin position="201"/>
        <end position="221"/>
    </location>
</feature>
<reference evidence="2 3" key="1">
    <citation type="submission" date="2017-06" db="EMBL/GenBank/DDBJ databases">
        <title>Complete genome sequence of Paenibacillus donghaensis KCTC 13049T isolated from East Sea sediment, South Korea.</title>
        <authorList>
            <person name="Jung B.K."/>
            <person name="Hong S.-J."/>
            <person name="Shin J.-H."/>
        </authorList>
    </citation>
    <scope>NUCLEOTIDE SEQUENCE [LARGE SCALE GENOMIC DNA]</scope>
    <source>
        <strain evidence="2 3">KCTC 13049</strain>
    </source>
</reference>
<keyword evidence="1" id="KW-0812">Transmembrane</keyword>
<dbReference type="AlphaFoldDB" id="A0A2Z2KNA2"/>
<feature type="transmembrane region" description="Helical" evidence="1">
    <location>
        <begin position="169"/>
        <end position="189"/>
    </location>
</feature>
<name>A0A2Z2KNA2_9BACL</name>
<feature type="transmembrane region" description="Helical" evidence="1">
    <location>
        <begin position="125"/>
        <end position="149"/>
    </location>
</feature>
<dbReference type="Proteomes" id="UP000249890">
    <property type="component" value="Chromosome"/>
</dbReference>